<dbReference type="PANTHER" id="PTHR43155:SF2">
    <property type="entry name" value="CYCLIC DI-GMP PHOSPHODIESTERASE PA4108"/>
    <property type="match status" value="1"/>
</dbReference>
<sequence length="783" mass="88769">MVGIKFLGSGGSVSRNNYTTCIQVTEKTLIDAGNIMHALGKKAQYISNIFLSHSHLDHIIDIAFLLDNFFDQREETLKIYGLPETIKAVREDIYNNTIWPDFTKVIIPNSSKPSLKFIPIQIGEKYEVEDQIFLTPFESVHSVPCCGYIIEKDESALLYSGDTFQNKRLWEYINSHHNITALIIDVSFPNRLKKVAQESKHLTAAFLEEDRKNLTRDDLKIYVNHIKPLYKQEVIANLKAIGIDEEAVIEDGDIITYKNAAKIRTEENIQKKIARLNNIGISLTAEQDIDRLLENIVTQTKKITGADGGTLYLVDGDKLVFKVVQTDTLGIKMGGKSGAITWPSLPMYLEDGTPNNKMVAVMCALEGKIINIADVYIAEGFSFEGTKKFDKSTGYRSKSMLVIPLRNHEKKVIGVLQLINKEDMLNNKIISFTNDDEMITLSLASQAAVSITKAKLIADLEILLESFLKSIIYAIGKKSPYTAGHIRRMVALSLMLAKGVSEDRQTYDQVHYTDDEIKEINFAALMHDIGKLATPEQVVDKATKLETIYDRIHIVQMRIELIKKEFEIAYLKKEISKEDFEKNTQELDNYFNIIEQSNAGSEYTPDESIALFEMLKTKVYRINGKAYKVLTKDEAYNLSVRKGTLTEEERQIINDHAAIGLEILQKLPFPEKYKEIPDIAGSHHEKINGTGYPRGLKGDEISFKARILAIADIFEALTASDRPYKKANKLSTAMKILYTMTKDNELDKGLVKYFYKSDIYKKYAQKFLSKKNIDAVDIDFDDL</sequence>
<dbReference type="Gene3D" id="1.10.3210.10">
    <property type="entry name" value="Hypothetical protein af1432"/>
    <property type="match status" value="2"/>
</dbReference>
<organism evidence="2">
    <name type="scientific">hydrothermal vent metagenome</name>
    <dbReference type="NCBI Taxonomy" id="652676"/>
    <lineage>
        <taxon>unclassified sequences</taxon>
        <taxon>metagenomes</taxon>
        <taxon>ecological metagenomes</taxon>
    </lineage>
</organism>
<name>A0A1W1CJV2_9ZZZZ</name>
<dbReference type="InterPro" id="IPR029016">
    <property type="entry name" value="GAF-like_dom_sf"/>
</dbReference>
<dbReference type="CDD" id="cd00077">
    <property type="entry name" value="HDc"/>
    <property type="match status" value="1"/>
</dbReference>
<accession>A0A1W1CJV2</accession>
<dbReference type="Gene3D" id="3.30.450.40">
    <property type="match status" value="1"/>
</dbReference>
<dbReference type="Pfam" id="PF01590">
    <property type="entry name" value="GAF"/>
    <property type="match status" value="1"/>
</dbReference>
<reference evidence="2" key="1">
    <citation type="submission" date="2016-10" db="EMBL/GenBank/DDBJ databases">
        <authorList>
            <person name="de Groot N.N."/>
        </authorList>
    </citation>
    <scope>NUCLEOTIDE SEQUENCE</scope>
</reference>
<dbReference type="CDD" id="cd07735">
    <property type="entry name" value="class_II_PDE_MBL-fold"/>
    <property type="match status" value="1"/>
</dbReference>
<dbReference type="SUPFAM" id="SSF109604">
    <property type="entry name" value="HD-domain/PDEase-like"/>
    <property type="match status" value="2"/>
</dbReference>
<protein>
    <submittedName>
        <fullName evidence="2">Chemotactic transducer-related protein</fullName>
    </submittedName>
</protein>
<dbReference type="PANTHER" id="PTHR43155">
    <property type="entry name" value="CYCLIC DI-GMP PHOSPHODIESTERASE PA4108-RELATED"/>
    <property type="match status" value="1"/>
</dbReference>
<feature type="domain" description="HD-GYP" evidence="1">
    <location>
        <begin position="558"/>
        <end position="769"/>
    </location>
</feature>
<dbReference type="InterPro" id="IPR037522">
    <property type="entry name" value="HD_GYP_dom"/>
</dbReference>
<dbReference type="InterPro" id="IPR003607">
    <property type="entry name" value="HD/PDEase_dom"/>
</dbReference>
<dbReference type="PROSITE" id="PS51832">
    <property type="entry name" value="HD_GYP"/>
    <property type="match status" value="1"/>
</dbReference>
<evidence type="ECO:0000313" key="2">
    <source>
        <dbReference type="EMBL" id="SFV65941.1"/>
    </source>
</evidence>
<dbReference type="PRINTS" id="PR00388">
    <property type="entry name" value="PDIESTERASE2"/>
</dbReference>
<dbReference type="GO" id="GO:0004115">
    <property type="term" value="F:3',5'-cyclic-AMP phosphodiesterase activity"/>
    <property type="evidence" value="ECO:0007669"/>
    <property type="project" value="InterPro"/>
</dbReference>
<dbReference type="SMART" id="SM00471">
    <property type="entry name" value="HDc"/>
    <property type="match status" value="1"/>
</dbReference>
<evidence type="ECO:0000259" key="1">
    <source>
        <dbReference type="PROSITE" id="PS51832"/>
    </source>
</evidence>
<dbReference type="AlphaFoldDB" id="A0A1W1CJV2"/>
<dbReference type="Pfam" id="PF12706">
    <property type="entry name" value="Lactamase_B_2"/>
    <property type="match status" value="1"/>
</dbReference>
<dbReference type="Pfam" id="PF13487">
    <property type="entry name" value="HD_5"/>
    <property type="match status" value="1"/>
</dbReference>
<dbReference type="InterPro" id="IPR003018">
    <property type="entry name" value="GAF"/>
</dbReference>
<dbReference type="Gene3D" id="3.60.15.10">
    <property type="entry name" value="Ribonuclease Z/Hydroxyacylglutathione hydrolase-like"/>
    <property type="match status" value="1"/>
</dbReference>
<dbReference type="InterPro" id="IPR036866">
    <property type="entry name" value="RibonucZ/Hydroxyglut_hydro"/>
</dbReference>
<dbReference type="SUPFAM" id="SSF55781">
    <property type="entry name" value="GAF domain-like"/>
    <property type="match status" value="1"/>
</dbReference>
<dbReference type="EMBL" id="FPHK01000096">
    <property type="protein sequence ID" value="SFV65941.1"/>
    <property type="molecule type" value="Genomic_DNA"/>
</dbReference>
<proteinExistence type="predicted"/>
<dbReference type="InterPro" id="IPR000396">
    <property type="entry name" value="Pdiesterase2"/>
</dbReference>
<gene>
    <name evidence="2" type="ORF">MNB_SM-6-264</name>
</gene>
<dbReference type="SMART" id="SM00065">
    <property type="entry name" value="GAF"/>
    <property type="match status" value="1"/>
</dbReference>
<dbReference type="GO" id="GO:0006198">
    <property type="term" value="P:cAMP catabolic process"/>
    <property type="evidence" value="ECO:0007669"/>
    <property type="project" value="InterPro"/>
</dbReference>
<dbReference type="SUPFAM" id="SSF56281">
    <property type="entry name" value="Metallo-hydrolase/oxidoreductase"/>
    <property type="match status" value="1"/>
</dbReference>
<dbReference type="InterPro" id="IPR001279">
    <property type="entry name" value="Metallo-B-lactamas"/>
</dbReference>